<dbReference type="GO" id="GO:0043531">
    <property type="term" value="F:ADP binding"/>
    <property type="evidence" value="ECO:0007669"/>
    <property type="project" value="InterPro"/>
</dbReference>
<dbReference type="Pfam" id="PF23559">
    <property type="entry name" value="WHD_DRP"/>
    <property type="match status" value="1"/>
</dbReference>
<keyword evidence="6" id="KW-0175">Coiled coil</keyword>
<feature type="domain" description="Disease resistance N-terminal" evidence="8">
    <location>
        <begin position="8"/>
        <end position="92"/>
    </location>
</feature>
<feature type="coiled-coil region" evidence="6">
    <location>
        <begin position="115"/>
        <end position="142"/>
    </location>
</feature>
<dbReference type="InterPro" id="IPR036388">
    <property type="entry name" value="WH-like_DNA-bd_sf"/>
</dbReference>
<feature type="domain" description="Disease resistance protein winged helix" evidence="9">
    <location>
        <begin position="430"/>
        <end position="487"/>
    </location>
</feature>
<dbReference type="InterPro" id="IPR038005">
    <property type="entry name" value="RX-like_CC"/>
</dbReference>
<dbReference type="EMBL" id="CAJGYO010000009">
    <property type="protein sequence ID" value="CAD6252455.1"/>
    <property type="molecule type" value="Genomic_DNA"/>
</dbReference>
<dbReference type="GO" id="GO:0002758">
    <property type="term" value="P:innate immune response-activating signaling pathway"/>
    <property type="evidence" value="ECO:0007669"/>
    <property type="project" value="UniProtKB-ARBA"/>
</dbReference>
<evidence type="ECO:0000256" key="1">
    <source>
        <dbReference type="ARBA" id="ARBA00008894"/>
    </source>
</evidence>
<name>A0A811Q8M7_9POAL</name>
<evidence type="ECO:0000256" key="2">
    <source>
        <dbReference type="ARBA" id="ARBA00022614"/>
    </source>
</evidence>
<evidence type="ECO:0000256" key="4">
    <source>
        <dbReference type="ARBA" id="ARBA00022741"/>
    </source>
</evidence>
<dbReference type="AlphaFoldDB" id="A0A811Q8M7"/>
<keyword evidence="2" id="KW-0433">Leucine-rich repeat</keyword>
<dbReference type="Gene3D" id="1.10.10.10">
    <property type="entry name" value="Winged helix-like DNA-binding domain superfamily/Winged helix DNA-binding domain"/>
    <property type="match status" value="1"/>
</dbReference>
<evidence type="ECO:0000256" key="3">
    <source>
        <dbReference type="ARBA" id="ARBA00022737"/>
    </source>
</evidence>
<dbReference type="PANTHER" id="PTHR19338">
    <property type="entry name" value="TRANSLOCASE OF INNER MITOCHONDRIAL MEMBRANE 13 HOMOLOG"/>
    <property type="match status" value="1"/>
</dbReference>
<evidence type="ECO:0000256" key="6">
    <source>
        <dbReference type="SAM" id="Coils"/>
    </source>
</evidence>
<evidence type="ECO:0000313" key="11">
    <source>
        <dbReference type="Proteomes" id="UP000604825"/>
    </source>
</evidence>
<sequence length="494" mass="56367">MDLVTGALGLLPSKLLELLKDEYKLQKDVRVKVQSLSRELECMHAALRKVAAVPLNQLDDQVKIWAREVREASYDMEDILDSFLVHVDGHDQADLSRLKRAMKKMGDLFSKGKARRQISCAIEDITKQLQQMTERHARYRIDDLVAKPAATTSIDPRLSALYTKVSQLVGIEEPRDKVIKMLTSVAEDMDTKIVSIVGLGGLGKTTLAKAVYENLSQDVRFKAFVPVGRNPDLKTVLKDILIDLDKKRYTTELNLTILNERQLIDELREFLKDNRYFIAIDDIWDVPSWNIIRYALYDNSLGSKIVITTRKHDVAMKVGCSYDMEPLPYESSKELFYGRIFGSEQKCPKKFVEISEGIIKKCGGVPLAIITTSSFLANKLGNIKEWYEFCESIGSGLGGNSDMENLRKILSLSYYDLPAHLKTCLLYLNVFPEDYEINSGRLIWRWIAEDFVPPGEGDQSLFELGQSYFYELINRSLIQLEKDDEPEKKVLLQQ</sequence>
<comment type="similarity">
    <text evidence="1">Belongs to the disease resistance NB-LRR family.</text>
</comment>
<dbReference type="InterPro" id="IPR058922">
    <property type="entry name" value="WHD_DRP"/>
</dbReference>
<keyword evidence="5" id="KW-0611">Plant defense</keyword>
<dbReference type="Gene3D" id="3.40.50.300">
    <property type="entry name" value="P-loop containing nucleotide triphosphate hydrolases"/>
    <property type="match status" value="1"/>
</dbReference>
<dbReference type="PRINTS" id="PR00364">
    <property type="entry name" value="DISEASERSIST"/>
</dbReference>
<reference evidence="10" key="1">
    <citation type="submission" date="2020-10" db="EMBL/GenBank/DDBJ databases">
        <authorList>
            <person name="Han B."/>
            <person name="Lu T."/>
            <person name="Zhao Q."/>
            <person name="Huang X."/>
            <person name="Zhao Y."/>
        </authorList>
    </citation>
    <scope>NUCLEOTIDE SEQUENCE</scope>
</reference>
<evidence type="ECO:0000259" key="7">
    <source>
        <dbReference type="Pfam" id="PF00931"/>
    </source>
</evidence>
<accession>A0A811Q8M7</accession>
<dbReference type="InterPro" id="IPR002182">
    <property type="entry name" value="NB-ARC"/>
</dbReference>
<evidence type="ECO:0000256" key="5">
    <source>
        <dbReference type="ARBA" id="ARBA00022821"/>
    </source>
</evidence>
<dbReference type="CDD" id="cd14798">
    <property type="entry name" value="RX-CC_like"/>
    <property type="match status" value="1"/>
</dbReference>
<dbReference type="PANTHER" id="PTHR19338:SF67">
    <property type="entry name" value="AAA+ ATPASE DOMAIN-CONTAINING PROTEIN"/>
    <property type="match status" value="1"/>
</dbReference>
<organism evidence="10 11">
    <name type="scientific">Miscanthus lutarioriparius</name>
    <dbReference type="NCBI Taxonomy" id="422564"/>
    <lineage>
        <taxon>Eukaryota</taxon>
        <taxon>Viridiplantae</taxon>
        <taxon>Streptophyta</taxon>
        <taxon>Embryophyta</taxon>
        <taxon>Tracheophyta</taxon>
        <taxon>Spermatophyta</taxon>
        <taxon>Magnoliopsida</taxon>
        <taxon>Liliopsida</taxon>
        <taxon>Poales</taxon>
        <taxon>Poaceae</taxon>
        <taxon>PACMAD clade</taxon>
        <taxon>Panicoideae</taxon>
        <taxon>Andropogonodae</taxon>
        <taxon>Andropogoneae</taxon>
        <taxon>Saccharinae</taxon>
        <taxon>Miscanthus</taxon>
    </lineage>
</organism>
<evidence type="ECO:0000313" key="10">
    <source>
        <dbReference type="EMBL" id="CAD6252455.1"/>
    </source>
</evidence>
<dbReference type="InterPro" id="IPR027417">
    <property type="entry name" value="P-loop_NTPase"/>
</dbReference>
<gene>
    <name evidence="10" type="ORF">NCGR_LOCUS36107</name>
</gene>
<keyword evidence="4" id="KW-0547">Nucleotide-binding</keyword>
<dbReference type="SUPFAM" id="SSF52540">
    <property type="entry name" value="P-loop containing nucleoside triphosphate hydrolases"/>
    <property type="match status" value="1"/>
</dbReference>
<dbReference type="InterPro" id="IPR041118">
    <property type="entry name" value="Rx_N"/>
</dbReference>
<dbReference type="OrthoDB" id="1867717at2759"/>
<dbReference type="Pfam" id="PF18052">
    <property type="entry name" value="Rx_N"/>
    <property type="match status" value="1"/>
</dbReference>
<dbReference type="Gene3D" id="1.20.5.4130">
    <property type="match status" value="1"/>
</dbReference>
<proteinExistence type="inferred from homology"/>
<dbReference type="FunFam" id="1.10.10.10:FF:000322">
    <property type="entry name" value="Probable disease resistance protein At1g63360"/>
    <property type="match status" value="1"/>
</dbReference>
<keyword evidence="11" id="KW-1185">Reference proteome</keyword>
<dbReference type="GO" id="GO:0009626">
    <property type="term" value="P:plant-type hypersensitive response"/>
    <property type="evidence" value="ECO:0007669"/>
    <property type="project" value="UniProtKB-ARBA"/>
</dbReference>
<dbReference type="InterPro" id="IPR042197">
    <property type="entry name" value="Apaf_helical"/>
</dbReference>
<evidence type="ECO:0000259" key="9">
    <source>
        <dbReference type="Pfam" id="PF23559"/>
    </source>
</evidence>
<dbReference type="Gene3D" id="1.10.8.430">
    <property type="entry name" value="Helical domain of apoptotic protease-activating factors"/>
    <property type="match status" value="1"/>
</dbReference>
<feature type="domain" description="NB-ARC" evidence="7">
    <location>
        <begin position="173"/>
        <end position="325"/>
    </location>
</feature>
<dbReference type="GO" id="GO:0042742">
    <property type="term" value="P:defense response to bacterium"/>
    <property type="evidence" value="ECO:0007669"/>
    <property type="project" value="UniProtKB-ARBA"/>
</dbReference>
<comment type="caution">
    <text evidence="10">The sequence shown here is derived from an EMBL/GenBank/DDBJ whole genome shotgun (WGS) entry which is preliminary data.</text>
</comment>
<dbReference type="Proteomes" id="UP000604825">
    <property type="component" value="Unassembled WGS sequence"/>
</dbReference>
<dbReference type="Pfam" id="PF00931">
    <property type="entry name" value="NB-ARC"/>
    <property type="match status" value="1"/>
</dbReference>
<keyword evidence="3" id="KW-0677">Repeat</keyword>
<evidence type="ECO:0000259" key="8">
    <source>
        <dbReference type="Pfam" id="PF18052"/>
    </source>
</evidence>
<protein>
    <submittedName>
        <fullName evidence="10">Uncharacterized protein</fullName>
    </submittedName>
</protein>